<accession>A0ABT2VIL9</accession>
<dbReference type="Gene3D" id="3.40.430.10">
    <property type="entry name" value="Dihydrofolate Reductase, subunit A"/>
    <property type="match status" value="1"/>
</dbReference>
<dbReference type="InterPro" id="IPR001796">
    <property type="entry name" value="DHFR_dom"/>
</dbReference>
<dbReference type="PRINTS" id="PR00070">
    <property type="entry name" value="DHFR"/>
</dbReference>
<protein>
    <recommendedName>
        <fullName evidence="3 8">Dihydrofolate reductase</fullName>
        <ecNumber evidence="3 8">1.5.1.3</ecNumber>
    </recommendedName>
</protein>
<evidence type="ECO:0000256" key="3">
    <source>
        <dbReference type="ARBA" id="ARBA00012856"/>
    </source>
</evidence>
<comment type="caution">
    <text evidence="11">The sequence shown here is derived from an EMBL/GenBank/DDBJ whole genome shotgun (WGS) entry which is preliminary data.</text>
</comment>
<evidence type="ECO:0000313" key="11">
    <source>
        <dbReference type="EMBL" id="MCU7552985.1"/>
    </source>
</evidence>
<dbReference type="NCBIfam" id="NF008037">
    <property type="entry name" value="PRK10769.1"/>
    <property type="match status" value="1"/>
</dbReference>
<dbReference type="RefSeq" id="WP_262991680.1">
    <property type="nucleotide sequence ID" value="NZ_JAOTJC010000002.1"/>
</dbReference>
<keyword evidence="4 8" id="KW-0554">One-carbon metabolism</keyword>
<dbReference type="EMBL" id="JAOTJC010000002">
    <property type="protein sequence ID" value="MCU7552985.1"/>
    <property type="molecule type" value="Genomic_DNA"/>
</dbReference>
<evidence type="ECO:0000256" key="5">
    <source>
        <dbReference type="ARBA" id="ARBA00022857"/>
    </source>
</evidence>
<evidence type="ECO:0000256" key="8">
    <source>
        <dbReference type="PIRNR" id="PIRNR000194"/>
    </source>
</evidence>
<dbReference type="Proteomes" id="UP001209257">
    <property type="component" value="Unassembled WGS sequence"/>
</dbReference>
<dbReference type="CDD" id="cd00209">
    <property type="entry name" value="DHFR"/>
    <property type="match status" value="1"/>
</dbReference>
<evidence type="ECO:0000256" key="7">
    <source>
        <dbReference type="ARBA" id="ARBA00025067"/>
    </source>
</evidence>
<name>A0ABT2VIL9_9ALTE</name>
<evidence type="ECO:0000256" key="4">
    <source>
        <dbReference type="ARBA" id="ARBA00022563"/>
    </source>
</evidence>
<reference evidence="12" key="1">
    <citation type="submission" date="2023-07" db="EMBL/GenBank/DDBJ databases">
        <title>Study on multiphase classification of strain Alteromonas salexigens isolated from the Yellow Sea.</title>
        <authorList>
            <person name="Sun L."/>
        </authorList>
    </citation>
    <scope>NUCLEOTIDE SEQUENCE [LARGE SCALE GENOMIC DNA]</scope>
    <source>
        <strain evidence="12">ASW11-19</strain>
    </source>
</reference>
<dbReference type="SUPFAM" id="SSF53597">
    <property type="entry name" value="Dihydrofolate reductase-like"/>
    <property type="match status" value="1"/>
</dbReference>
<sequence length="164" mass="18490">MRIAMIAAMAANRVIGANNEMPWHLPADLKHFKSVTMGKPVIMGRKTYESIGRALPGRTNIVITRQPDYQLADAQIVSDPDKALTLAERTETDEVMIIGGGTIYEAFMPYTDTLYLTHIEANVEGDTRFPDYEAVGQWREVASEHRAADERNEYACRFVTLKRL</sequence>
<comment type="pathway">
    <text evidence="1 8">Cofactor biosynthesis; tetrahydrofolate biosynthesis; 5,6,7,8-tetrahydrofolate from 7,8-dihydrofolate: step 1/1.</text>
</comment>
<dbReference type="PANTHER" id="PTHR48069">
    <property type="entry name" value="DIHYDROFOLATE REDUCTASE"/>
    <property type="match status" value="1"/>
</dbReference>
<dbReference type="PANTHER" id="PTHR48069:SF3">
    <property type="entry name" value="DIHYDROFOLATE REDUCTASE"/>
    <property type="match status" value="1"/>
</dbReference>
<keyword evidence="6 8" id="KW-0560">Oxidoreductase</keyword>
<keyword evidence="12" id="KW-1185">Reference proteome</keyword>
<evidence type="ECO:0000256" key="2">
    <source>
        <dbReference type="ARBA" id="ARBA00009539"/>
    </source>
</evidence>
<organism evidence="11 12">
    <name type="scientific">Alteromonas salexigens</name>
    <dbReference type="NCBI Taxonomy" id="2982530"/>
    <lineage>
        <taxon>Bacteria</taxon>
        <taxon>Pseudomonadati</taxon>
        <taxon>Pseudomonadota</taxon>
        <taxon>Gammaproteobacteria</taxon>
        <taxon>Alteromonadales</taxon>
        <taxon>Alteromonadaceae</taxon>
        <taxon>Alteromonas/Salinimonas group</taxon>
        <taxon>Alteromonas</taxon>
    </lineage>
</organism>
<dbReference type="InterPro" id="IPR012259">
    <property type="entry name" value="DHFR"/>
</dbReference>
<evidence type="ECO:0000256" key="6">
    <source>
        <dbReference type="ARBA" id="ARBA00023002"/>
    </source>
</evidence>
<evidence type="ECO:0000313" key="12">
    <source>
        <dbReference type="Proteomes" id="UP001209257"/>
    </source>
</evidence>
<dbReference type="InterPro" id="IPR017925">
    <property type="entry name" value="DHFR_CS"/>
</dbReference>
<comment type="similarity">
    <text evidence="2 8 9">Belongs to the dihydrofolate reductase family.</text>
</comment>
<dbReference type="EC" id="1.5.1.3" evidence="3 8"/>
<comment type="function">
    <text evidence="7 8">Key enzyme in folate metabolism. Catalyzes an essential reaction for de novo glycine and purine synthesis, and for DNA precursor synthesis.</text>
</comment>
<dbReference type="InterPro" id="IPR024072">
    <property type="entry name" value="DHFR-like_dom_sf"/>
</dbReference>
<dbReference type="PROSITE" id="PS51330">
    <property type="entry name" value="DHFR_2"/>
    <property type="match status" value="1"/>
</dbReference>
<keyword evidence="5 8" id="KW-0521">NADP</keyword>
<dbReference type="Pfam" id="PF00186">
    <property type="entry name" value="DHFR_1"/>
    <property type="match status" value="1"/>
</dbReference>
<evidence type="ECO:0000256" key="1">
    <source>
        <dbReference type="ARBA" id="ARBA00004903"/>
    </source>
</evidence>
<evidence type="ECO:0000259" key="10">
    <source>
        <dbReference type="PROSITE" id="PS51330"/>
    </source>
</evidence>
<feature type="domain" description="DHFR" evidence="10">
    <location>
        <begin position="2"/>
        <end position="163"/>
    </location>
</feature>
<dbReference type="PROSITE" id="PS00075">
    <property type="entry name" value="DHFR_1"/>
    <property type="match status" value="1"/>
</dbReference>
<dbReference type="PIRSF" id="PIRSF000194">
    <property type="entry name" value="DHFR"/>
    <property type="match status" value="1"/>
</dbReference>
<evidence type="ECO:0000256" key="9">
    <source>
        <dbReference type="RuleBase" id="RU004474"/>
    </source>
</evidence>
<proteinExistence type="inferred from homology"/>
<gene>
    <name evidence="11" type="primary">folA</name>
    <name evidence="11" type="ORF">OCL06_00065</name>
</gene>
<comment type="catalytic activity">
    <reaction evidence="8">
        <text>(6S)-5,6,7,8-tetrahydrofolate + NADP(+) = 7,8-dihydrofolate + NADPH + H(+)</text>
        <dbReference type="Rhea" id="RHEA:15009"/>
        <dbReference type="ChEBI" id="CHEBI:15378"/>
        <dbReference type="ChEBI" id="CHEBI:57451"/>
        <dbReference type="ChEBI" id="CHEBI:57453"/>
        <dbReference type="ChEBI" id="CHEBI:57783"/>
        <dbReference type="ChEBI" id="CHEBI:58349"/>
        <dbReference type="EC" id="1.5.1.3"/>
    </reaction>
</comment>